<dbReference type="AlphaFoldDB" id="A0A7T2YNT0"/>
<keyword evidence="2" id="KW-1185">Reference proteome</keyword>
<dbReference type="KEGG" id="dla:I6G47_17870"/>
<evidence type="ECO:0000313" key="2">
    <source>
        <dbReference type="Proteomes" id="UP000595064"/>
    </source>
</evidence>
<sequence length="366" mass="39012">MLSFNTLYGQPAALMRRRIWSGEERKLPAASVRVENMFKAHQGFLPNFSLGVPTRAVWNGRVYAVATATTLYTTPDLRTITSRFVTTGTIQGLAQHNGTIVVSYVDGPQYGLRASTNDVSFTAPAGAQAVAAISRAGGFFFGQQTSTGLSYCYRSVAGTDTWLNTPMPSGDPWHKFLFNGSAYLALSGAGPSWINAAVSDSGASFISSTGFNALRNTVSAASAALNQGIAVGTKFVLFGAVGKRMWTATSEDGHNFDLKVQLLPLLDGEDVQSITSAIVLDGVIYARAVTLDNANASRLRLVASYDAGANWRLFPPAFVPRTGVVDVTTPIFALEPGKGLFLGTQGMGLLSDVDNDREFYYEQGAA</sequence>
<evidence type="ECO:0008006" key="3">
    <source>
        <dbReference type="Google" id="ProtNLM"/>
    </source>
</evidence>
<dbReference type="RefSeq" id="WP_016446435.1">
    <property type="nucleotide sequence ID" value="NZ_CP065748.1"/>
</dbReference>
<reference evidence="1 2" key="1">
    <citation type="submission" date="2020-12" db="EMBL/GenBank/DDBJ databases">
        <title>FDA dAtabase for Regulatory Grade micrObial Sequences (FDA-ARGOS): Supporting development and validation of Infectious Disease Dx tests.</title>
        <authorList>
            <person name="Sproer C."/>
            <person name="Gronow S."/>
            <person name="Severitt S."/>
            <person name="Schroder I."/>
            <person name="Tallon L."/>
            <person name="Sadzewicz L."/>
            <person name="Zhao X."/>
            <person name="Boylan J."/>
            <person name="Ott S."/>
            <person name="Bowen H."/>
            <person name="Vavikolanu K."/>
            <person name="Mehta A."/>
            <person name="Aluvathingal J."/>
            <person name="Nadendla S."/>
            <person name="Lowell S."/>
            <person name="Myers T."/>
            <person name="Yan Y."/>
            <person name="Sichtig H."/>
        </authorList>
    </citation>
    <scope>NUCLEOTIDE SEQUENCE [LARGE SCALE GENOMIC DNA]</scope>
    <source>
        <strain evidence="1 2">FDAARGOS_890</strain>
    </source>
</reference>
<name>A0A7T2YNT0_9BURK</name>
<proteinExistence type="predicted"/>
<dbReference type="Proteomes" id="UP000595064">
    <property type="component" value="Chromosome"/>
</dbReference>
<protein>
    <recommendedName>
        <fullName evidence="3">BNR repeat-like domain-containing protein</fullName>
    </recommendedName>
</protein>
<accession>A0A7T2YNT0</accession>
<gene>
    <name evidence="1" type="ORF">I6G47_17870</name>
</gene>
<dbReference type="EMBL" id="CP065748">
    <property type="protein sequence ID" value="QPS78896.1"/>
    <property type="molecule type" value="Genomic_DNA"/>
</dbReference>
<organism evidence="1 2">
    <name type="scientific">Delftia lacustris</name>
    <dbReference type="NCBI Taxonomy" id="558537"/>
    <lineage>
        <taxon>Bacteria</taxon>
        <taxon>Pseudomonadati</taxon>
        <taxon>Pseudomonadota</taxon>
        <taxon>Betaproteobacteria</taxon>
        <taxon>Burkholderiales</taxon>
        <taxon>Comamonadaceae</taxon>
        <taxon>Delftia</taxon>
    </lineage>
</organism>
<evidence type="ECO:0000313" key="1">
    <source>
        <dbReference type="EMBL" id="QPS78896.1"/>
    </source>
</evidence>